<dbReference type="Proteomes" id="UP001218246">
    <property type="component" value="Unassembled WGS sequence"/>
</dbReference>
<sequence length="63" mass="7460">MSYNEFIAEREKIDFLLERGYQIVSVHEDLDGAFVLFQKAEDHITLHIQTADARKYFSVKLLR</sequence>
<dbReference type="RefSeq" id="WP_124563087.1">
    <property type="nucleotide sequence ID" value="NZ_JARRRY010000004.1"/>
</dbReference>
<dbReference type="EMBL" id="JARULN010000007">
    <property type="protein sequence ID" value="MDG5754309.1"/>
    <property type="molecule type" value="Genomic_DNA"/>
</dbReference>
<proteinExistence type="predicted"/>
<reference evidence="1 2" key="1">
    <citation type="submission" date="2023-04" db="EMBL/GenBank/DDBJ databases">
        <title>Ectobacillus antri isolated from activated sludge.</title>
        <authorList>
            <person name="Yan P."/>
            <person name="Liu X."/>
        </authorList>
    </citation>
    <scope>NUCLEOTIDE SEQUENCE [LARGE SCALE GENOMIC DNA]</scope>
    <source>
        <strain evidence="1 2">C18H</strain>
    </source>
</reference>
<name>A0ABT6H6F9_9BACI</name>
<comment type="caution">
    <text evidence="1">The sequence shown here is derived from an EMBL/GenBank/DDBJ whole genome shotgun (WGS) entry which is preliminary data.</text>
</comment>
<protein>
    <submittedName>
        <fullName evidence="1">Uncharacterized protein</fullName>
    </submittedName>
</protein>
<gene>
    <name evidence="1" type="ORF">P6P90_10030</name>
</gene>
<accession>A0ABT6H6F9</accession>
<keyword evidence="2" id="KW-1185">Reference proteome</keyword>
<evidence type="ECO:0000313" key="2">
    <source>
        <dbReference type="Proteomes" id="UP001218246"/>
    </source>
</evidence>
<organism evidence="1 2">
    <name type="scientific">Ectobacillus antri</name>
    <dbReference type="NCBI Taxonomy" id="2486280"/>
    <lineage>
        <taxon>Bacteria</taxon>
        <taxon>Bacillati</taxon>
        <taxon>Bacillota</taxon>
        <taxon>Bacilli</taxon>
        <taxon>Bacillales</taxon>
        <taxon>Bacillaceae</taxon>
        <taxon>Ectobacillus</taxon>
    </lineage>
</organism>
<evidence type="ECO:0000313" key="1">
    <source>
        <dbReference type="EMBL" id="MDG5754309.1"/>
    </source>
</evidence>